<dbReference type="FunFam" id="1.10.3730.20:FF:000001">
    <property type="entry name" value="Quaternary ammonium compound resistance transporter SugE"/>
    <property type="match status" value="1"/>
</dbReference>
<evidence type="ECO:0000256" key="3">
    <source>
        <dbReference type="ARBA" id="ARBA00022475"/>
    </source>
</evidence>
<comment type="similarity">
    <text evidence="7">Belongs to the drug/metabolite transporter (DMT) superfamily. Small multidrug resistance (SMR) (TC 2.A.7.1) family. Gdx/SugE subfamily.</text>
</comment>
<keyword evidence="6 10" id="KW-0472">Membrane</keyword>
<proteinExistence type="inferred from homology"/>
<keyword evidence="5 10" id="KW-1133">Transmembrane helix</keyword>
<name>A0A1I2VF61_9BACT</name>
<keyword evidence="4 9" id="KW-0812">Transmembrane</keyword>
<evidence type="ECO:0000256" key="9">
    <source>
        <dbReference type="RuleBase" id="RU003942"/>
    </source>
</evidence>
<feature type="transmembrane region" description="Helical" evidence="10">
    <location>
        <begin position="86"/>
        <end position="105"/>
    </location>
</feature>
<evidence type="ECO:0000256" key="5">
    <source>
        <dbReference type="ARBA" id="ARBA00022989"/>
    </source>
</evidence>
<dbReference type="GO" id="GO:1990961">
    <property type="term" value="P:xenobiotic detoxification by transmembrane export across the plasma membrane"/>
    <property type="evidence" value="ECO:0007669"/>
    <property type="project" value="UniProtKB-ARBA"/>
</dbReference>
<dbReference type="InterPro" id="IPR037185">
    <property type="entry name" value="EmrE-like"/>
</dbReference>
<dbReference type="GO" id="GO:0005886">
    <property type="term" value="C:plasma membrane"/>
    <property type="evidence" value="ECO:0007669"/>
    <property type="project" value="UniProtKB-SubCell"/>
</dbReference>
<dbReference type="Pfam" id="PF00893">
    <property type="entry name" value="Multi_Drug_Res"/>
    <property type="match status" value="1"/>
</dbReference>
<evidence type="ECO:0000313" key="11">
    <source>
        <dbReference type="EMBL" id="SFG87984.1"/>
    </source>
</evidence>
<keyword evidence="2" id="KW-0813">Transport</keyword>
<dbReference type="PANTHER" id="PTHR30561:SF0">
    <property type="entry name" value="GUANIDINIUM EXPORTER"/>
    <property type="match status" value="1"/>
</dbReference>
<evidence type="ECO:0000256" key="7">
    <source>
        <dbReference type="ARBA" id="ARBA00038151"/>
    </source>
</evidence>
<dbReference type="InterPro" id="IPR000390">
    <property type="entry name" value="Small_drug/metabolite_transptr"/>
</dbReference>
<comment type="subcellular location">
    <subcellularLocation>
        <location evidence="1 9">Cell membrane</location>
        <topology evidence="1 9">Multi-pass membrane protein</topology>
    </subcellularLocation>
</comment>
<keyword evidence="3" id="KW-1003">Cell membrane</keyword>
<dbReference type="GO" id="GO:0022857">
    <property type="term" value="F:transmembrane transporter activity"/>
    <property type="evidence" value="ECO:0007669"/>
    <property type="project" value="InterPro"/>
</dbReference>
<evidence type="ECO:0000256" key="6">
    <source>
        <dbReference type="ARBA" id="ARBA00023136"/>
    </source>
</evidence>
<evidence type="ECO:0000256" key="8">
    <source>
        <dbReference type="ARBA" id="ARBA00039168"/>
    </source>
</evidence>
<reference evidence="12" key="1">
    <citation type="submission" date="2016-10" db="EMBL/GenBank/DDBJ databases">
        <authorList>
            <person name="Varghese N."/>
            <person name="Submissions S."/>
        </authorList>
    </citation>
    <scope>NUCLEOTIDE SEQUENCE [LARGE SCALE GENOMIC DNA]</scope>
    <source>
        <strain evidence="12">LP51</strain>
    </source>
</reference>
<evidence type="ECO:0000256" key="4">
    <source>
        <dbReference type="ARBA" id="ARBA00022692"/>
    </source>
</evidence>
<dbReference type="Gene3D" id="1.10.3730.20">
    <property type="match status" value="1"/>
</dbReference>
<dbReference type="PANTHER" id="PTHR30561">
    <property type="entry name" value="SMR FAMILY PROTON-DEPENDENT DRUG EFFLUX TRANSPORTER SUGE"/>
    <property type="match status" value="1"/>
</dbReference>
<accession>A0A1I2VF61</accession>
<protein>
    <recommendedName>
        <fullName evidence="8">Guanidinium exporter</fullName>
    </recommendedName>
</protein>
<dbReference type="AlphaFoldDB" id="A0A1I2VF61"/>
<dbReference type="Proteomes" id="UP000198724">
    <property type="component" value="Unassembled WGS sequence"/>
</dbReference>
<evidence type="ECO:0000256" key="2">
    <source>
        <dbReference type="ARBA" id="ARBA00022448"/>
    </source>
</evidence>
<feature type="transmembrane region" description="Helical" evidence="10">
    <location>
        <begin position="31"/>
        <end position="49"/>
    </location>
</feature>
<feature type="transmembrane region" description="Helical" evidence="10">
    <location>
        <begin position="61"/>
        <end position="80"/>
    </location>
</feature>
<gene>
    <name evidence="11" type="ORF">SAMN05421739_104172</name>
</gene>
<organism evidence="11 12">
    <name type="scientific">Pontibacter chinhatensis</name>
    <dbReference type="NCBI Taxonomy" id="1436961"/>
    <lineage>
        <taxon>Bacteria</taxon>
        <taxon>Pseudomonadati</taxon>
        <taxon>Bacteroidota</taxon>
        <taxon>Cytophagia</taxon>
        <taxon>Cytophagales</taxon>
        <taxon>Hymenobacteraceae</taxon>
        <taxon>Pontibacter</taxon>
    </lineage>
</organism>
<keyword evidence="12" id="KW-1185">Reference proteome</keyword>
<dbReference type="InterPro" id="IPR045324">
    <property type="entry name" value="Small_multidrug_res"/>
</dbReference>
<evidence type="ECO:0000256" key="10">
    <source>
        <dbReference type="SAM" id="Phobius"/>
    </source>
</evidence>
<evidence type="ECO:0000313" key="12">
    <source>
        <dbReference type="Proteomes" id="UP000198724"/>
    </source>
</evidence>
<dbReference type="STRING" id="1436961.SAMN05421739_104172"/>
<dbReference type="EMBL" id="FOOT01000004">
    <property type="protein sequence ID" value="SFG87984.1"/>
    <property type="molecule type" value="Genomic_DNA"/>
</dbReference>
<sequence>MNMAWFYLILAGICEIGWAFGLKYSEGFTKIGVSVVTVVVMILSFILLAQAMKTLPLGTAYAIWTGIGAAGTAILGIFFLNEPRDFIRIICILLIIAGVVGLKVFSGEK</sequence>
<dbReference type="SUPFAM" id="SSF103481">
    <property type="entry name" value="Multidrug resistance efflux transporter EmrE"/>
    <property type="match status" value="1"/>
</dbReference>
<evidence type="ECO:0000256" key="1">
    <source>
        <dbReference type="ARBA" id="ARBA00004651"/>
    </source>
</evidence>